<keyword evidence="2" id="KW-1185">Reference proteome</keyword>
<dbReference type="RefSeq" id="WP_067656064.1">
    <property type="nucleotide sequence ID" value="NZ_FQXG01000003.1"/>
</dbReference>
<dbReference type="Proteomes" id="UP000184268">
    <property type="component" value="Unassembled WGS sequence"/>
</dbReference>
<proteinExistence type="predicted"/>
<sequence length="185" mass="20912">MTTTDSWTRLAQFDKHGRHVYTKRDLGMVLGEHRPRHLQTKINALVKTGVLTRAVKGVYVFTKSKSFGLHTLEYVARSMRRGEYNYISLESALSEYGVISQIPMGRITVMTTGRSGEYKTPFGTIEFVHTNRPLAQLLQGAVDTGRPLKIATKQVAWRDLKRVGRNLHMVDEEMLTTTVFVSPSA</sequence>
<accession>A0A1M5TRD9</accession>
<reference evidence="1 2" key="1">
    <citation type="submission" date="2016-11" db="EMBL/GenBank/DDBJ databases">
        <authorList>
            <person name="Jaros S."/>
            <person name="Januszkiewicz K."/>
            <person name="Wedrychowicz H."/>
        </authorList>
    </citation>
    <scope>NUCLEOTIDE SEQUENCE [LARGE SCALE GENOMIC DNA]</scope>
    <source>
        <strain evidence="1 2">DSM 16917</strain>
    </source>
</reference>
<protein>
    <submittedName>
        <fullName evidence="1">Transcriptional regulator, AbiEi antitoxin, Type IV TA system</fullName>
    </submittedName>
</protein>
<evidence type="ECO:0000313" key="1">
    <source>
        <dbReference type="EMBL" id="SHH53269.1"/>
    </source>
</evidence>
<evidence type="ECO:0000313" key="2">
    <source>
        <dbReference type="Proteomes" id="UP000184268"/>
    </source>
</evidence>
<dbReference type="NCBIfam" id="NF047376">
    <property type="entry name" value="TAA_AbiEi"/>
    <property type="match status" value="1"/>
</dbReference>
<dbReference type="OrthoDB" id="3235173at2"/>
<dbReference type="EMBL" id="FQXG01000003">
    <property type="protein sequence ID" value="SHH53269.1"/>
    <property type="molecule type" value="Genomic_DNA"/>
</dbReference>
<dbReference type="AlphaFoldDB" id="A0A1M5TRD9"/>
<gene>
    <name evidence="1" type="ORF">SAMN02745129_2247</name>
</gene>
<dbReference type="InterPro" id="IPR059220">
    <property type="entry name" value="AbiEi"/>
</dbReference>
<name>A0A1M5TRD9_9GAMM</name>
<organism evidence="1 2">
    <name type="scientific">Ferrimonas marina</name>
    <dbReference type="NCBI Taxonomy" id="299255"/>
    <lineage>
        <taxon>Bacteria</taxon>
        <taxon>Pseudomonadati</taxon>
        <taxon>Pseudomonadota</taxon>
        <taxon>Gammaproteobacteria</taxon>
        <taxon>Alteromonadales</taxon>
        <taxon>Ferrimonadaceae</taxon>
        <taxon>Ferrimonas</taxon>
    </lineage>
</organism>